<keyword evidence="7" id="KW-0630">Potassium</keyword>
<evidence type="ECO:0000256" key="10">
    <source>
        <dbReference type="ARBA" id="ARBA00023136"/>
    </source>
</evidence>
<proteinExistence type="inferred from homology"/>
<feature type="transmembrane region" description="Helical" evidence="13">
    <location>
        <begin position="181"/>
        <end position="205"/>
    </location>
</feature>
<name>A0A9Q1HHJ6_HOLLE</name>
<dbReference type="PANTHER" id="PTHR11003:SF334">
    <property type="entry name" value="FI03418P"/>
    <property type="match status" value="1"/>
</dbReference>
<dbReference type="GO" id="GO:0015271">
    <property type="term" value="F:outward rectifier potassium channel activity"/>
    <property type="evidence" value="ECO:0007669"/>
    <property type="project" value="TreeGrafter"/>
</dbReference>
<evidence type="ECO:0000256" key="2">
    <source>
        <dbReference type="ARBA" id="ARBA00006666"/>
    </source>
</evidence>
<dbReference type="EMBL" id="JAIZAY010000003">
    <property type="protein sequence ID" value="KAJ8046050.1"/>
    <property type="molecule type" value="Genomic_DNA"/>
</dbReference>
<evidence type="ECO:0000256" key="12">
    <source>
        <dbReference type="RuleBase" id="RU003857"/>
    </source>
</evidence>
<keyword evidence="4" id="KW-0633">Potassium transport</keyword>
<dbReference type="PRINTS" id="PR01095">
    <property type="entry name" value="TASKCHANNEL"/>
</dbReference>
<keyword evidence="8 13" id="KW-1133">Transmembrane helix</keyword>
<evidence type="ECO:0000256" key="7">
    <source>
        <dbReference type="ARBA" id="ARBA00022958"/>
    </source>
</evidence>
<keyword evidence="16" id="KW-1185">Reference proteome</keyword>
<comment type="subcellular location">
    <subcellularLocation>
        <location evidence="1">Membrane</location>
        <topology evidence="1">Multi-pass membrane protein</topology>
    </subcellularLocation>
</comment>
<evidence type="ECO:0000256" key="8">
    <source>
        <dbReference type="ARBA" id="ARBA00022989"/>
    </source>
</evidence>
<feature type="domain" description="Potassium channel" evidence="14">
    <location>
        <begin position="101"/>
        <end position="157"/>
    </location>
</feature>
<keyword evidence="3 12" id="KW-0813">Transport</keyword>
<dbReference type="Pfam" id="PF07885">
    <property type="entry name" value="Ion_trans_2"/>
    <property type="match status" value="2"/>
</dbReference>
<keyword evidence="9 12" id="KW-0406">Ion transport</keyword>
<feature type="domain" description="Potassium channel" evidence="14">
    <location>
        <begin position="200"/>
        <end position="278"/>
    </location>
</feature>
<dbReference type="Gene3D" id="1.10.287.70">
    <property type="match status" value="1"/>
</dbReference>
<dbReference type="SUPFAM" id="SSF81324">
    <property type="entry name" value="Voltage-gated potassium channels"/>
    <property type="match status" value="2"/>
</dbReference>
<comment type="similarity">
    <text evidence="2 12">Belongs to the two pore domain potassium channel (TC 1.A.1.8) family.</text>
</comment>
<dbReference type="SMART" id="SM00367">
    <property type="entry name" value="LRR_CC"/>
    <property type="match status" value="2"/>
</dbReference>
<dbReference type="AlphaFoldDB" id="A0A9Q1HHJ6"/>
<dbReference type="PANTHER" id="PTHR11003">
    <property type="entry name" value="POTASSIUM CHANNEL, SUBFAMILY K"/>
    <property type="match status" value="1"/>
</dbReference>
<evidence type="ECO:0000259" key="14">
    <source>
        <dbReference type="Pfam" id="PF07885"/>
    </source>
</evidence>
<comment type="caution">
    <text evidence="15">The sequence shown here is derived from an EMBL/GenBank/DDBJ whole genome shotgun (WGS) entry which is preliminary data.</text>
</comment>
<protein>
    <submittedName>
        <fullName evidence="15">ATP synthase subunit s, mitochondrial</fullName>
    </submittedName>
</protein>
<dbReference type="Gene3D" id="3.80.10.10">
    <property type="entry name" value="Ribonuclease Inhibitor"/>
    <property type="match status" value="1"/>
</dbReference>
<evidence type="ECO:0000256" key="13">
    <source>
        <dbReference type="SAM" id="Phobius"/>
    </source>
</evidence>
<keyword evidence="10 13" id="KW-0472">Membrane</keyword>
<evidence type="ECO:0000256" key="4">
    <source>
        <dbReference type="ARBA" id="ARBA00022538"/>
    </source>
</evidence>
<evidence type="ECO:0000313" key="15">
    <source>
        <dbReference type="EMBL" id="KAJ8046050.1"/>
    </source>
</evidence>
<dbReference type="GO" id="GO:0022841">
    <property type="term" value="F:potassium ion leak channel activity"/>
    <property type="evidence" value="ECO:0007669"/>
    <property type="project" value="TreeGrafter"/>
</dbReference>
<evidence type="ECO:0000256" key="11">
    <source>
        <dbReference type="ARBA" id="ARBA00023303"/>
    </source>
</evidence>
<feature type="transmembrane region" description="Helical" evidence="13">
    <location>
        <begin position="217"/>
        <end position="235"/>
    </location>
</feature>
<evidence type="ECO:0000256" key="1">
    <source>
        <dbReference type="ARBA" id="ARBA00004141"/>
    </source>
</evidence>
<dbReference type="InterPro" id="IPR013099">
    <property type="entry name" value="K_chnl_dom"/>
</dbReference>
<dbReference type="InterPro" id="IPR003280">
    <property type="entry name" value="2pore_dom_K_chnl"/>
</dbReference>
<dbReference type="InterPro" id="IPR003092">
    <property type="entry name" value="2pore_dom_K_chnl_TASK"/>
</dbReference>
<evidence type="ECO:0000256" key="3">
    <source>
        <dbReference type="ARBA" id="ARBA00022448"/>
    </source>
</evidence>
<dbReference type="Proteomes" id="UP001152320">
    <property type="component" value="Chromosome 3"/>
</dbReference>
<feature type="transmembrane region" description="Helical" evidence="13">
    <location>
        <begin position="255"/>
        <end position="277"/>
    </location>
</feature>
<sequence length="519" mass="58731">MQELCGSRRNMTSLSPRKKNISLMRVVTLIVTLPIYLMMGAAVFHLIERPNEMKTRDNLIRYITTFLEVHKHCVSETEVEELVDTIQSATLDGIRYNGTQDRWDLVSTFFFSSTIVTTIGYGRMAPATQMGTAVCVVYAFFGIPLMALLLNEVGNILKVKLIHFVWRVNSLMVGNVRNTRVLWYTTFLITVVLSYIIVIGIPALGFAYMEGWTYQEAHYFCFISLTTIGFGDTVATSKPLSNTSRYSHKTVQIIYTIITVFYLIIGLCFLAMLLSLFQNGNRILVEAGVTPSKQTISKITSTRTGSDDDRTTCAMLCPGSSSWRYDAPRYLFGMLNAVFNKVDPARIREVGPDQAASEWLLRCGAAVKFKGYEKWNEDYNLLPSGPKGKFRIEEVDATDSSIMHIGFEYFQNLEFLRSLKLHHCTYLTDICLSKLVYLKGSLEDLQISSCGDITDTGLFHLHKLQKLQKLFLCDLPAVKDMNKVLSILGGELPKCEIRYLSLEGLKDLKKLGKDKDFKM</sequence>
<gene>
    <name evidence="15" type="ORF">HOLleu_09212</name>
</gene>
<dbReference type="GO" id="GO:0005886">
    <property type="term" value="C:plasma membrane"/>
    <property type="evidence" value="ECO:0007669"/>
    <property type="project" value="TreeGrafter"/>
</dbReference>
<keyword evidence="11 12" id="KW-0407">Ion channel</keyword>
<evidence type="ECO:0000313" key="16">
    <source>
        <dbReference type="Proteomes" id="UP001152320"/>
    </source>
</evidence>
<feature type="transmembrane region" description="Helical" evidence="13">
    <location>
        <begin position="23"/>
        <end position="47"/>
    </location>
</feature>
<dbReference type="OrthoDB" id="5859291at2759"/>
<evidence type="ECO:0000256" key="6">
    <source>
        <dbReference type="ARBA" id="ARBA00022826"/>
    </source>
</evidence>
<feature type="transmembrane region" description="Helical" evidence="13">
    <location>
        <begin position="105"/>
        <end position="124"/>
    </location>
</feature>
<keyword evidence="5 12" id="KW-0812">Transmembrane</keyword>
<keyword evidence="6" id="KW-0631">Potassium channel</keyword>
<dbReference type="InterPro" id="IPR032675">
    <property type="entry name" value="LRR_dom_sf"/>
</dbReference>
<evidence type="ECO:0000256" key="9">
    <source>
        <dbReference type="ARBA" id="ARBA00023065"/>
    </source>
</evidence>
<dbReference type="GO" id="GO:0030322">
    <property type="term" value="P:stabilization of membrane potential"/>
    <property type="evidence" value="ECO:0007669"/>
    <property type="project" value="TreeGrafter"/>
</dbReference>
<dbReference type="PRINTS" id="PR01333">
    <property type="entry name" value="2POREKCHANEL"/>
</dbReference>
<feature type="transmembrane region" description="Helical" evidence="13">
    <location>
        <begin position="130"/>
        <end position="150"/>
    </location>
</feature>
<organism evidence="15 16">
    <name type="scientific">Holothuria leucospilota</name>
    <name type="common">Black long sea cucumber</name>
    <name type="synonym">Mertensiothuria leucospilota</name>
    <dbReference type="NCBI Taxonomy" id="206669"/>
    <lineage>
        <taxon>Eukaryota</taxon>
        <taxon>Metazoa</taxon>
        <taxon>Echinodermata</taxon>
        <taxon>Eleutherozoa</taxon>
        <taxon>Echinozoa</taxon>
        <taxon>Holothuroidea</taxon>
        <taxon>Aspidochirotacea</taxon>
        <taxon>Aspidochirotida</taxon>
        <taxon>Holothuriidae</taxon>
        <taxon>Holothuria</taxon>
    </lineage>
</organism>
<evidence type="ECO:0000256" key="5">
    <source>
        <dbReference type="ARBA" id="ARBA00022692"/>
    </source>
</evidence>
<accession>A0A9Q1HHJ6</accession>
<dbReference type="SUPFAM" id="SSF52047">
    <property type="entry name" value="RNI-like"/>
    <property type="match status" value="1"/>
</dbReference>
<reference evidence="15" key="1">
    <citation type="submission" date="2021-10" db="EMBL/GenBank/DDBJ databases">
        <title>Tropical sea cucumber genome reveals ecological adaptation and Cuvierian tubules defense mechanism.</title>
        <authorList>
            <person name="Chen T."/>
        </authorList>
    </citation>
    <scope>NUCLEOTIDE SEQUENCE</scope>
    <source>
        <strain evidence="15">Nanhai2018</strain>
        <tissue evidence="15">Muscle</tissue>
    </source>
</reference>
<dbReference type="InterPro" id="IPR006553">
    <property type="entry name" value="Leu-rich_rpt_Cys-con_subtyp"/>
</dbReference>